<proteinExistence type="predicted"/>
<dbReference type="EMBL" id="LNNH01000036">
    <property type="protein sequence ID" value="KWW16120.1"/>
    <property type="molecule type" value="Genomic_DNA"/>
</dbReference>
<dbReference type="InterPro" id="IPR018146">
    <property type="entry name" value="Glyoxalase_1_CS"/>
</dbReference>
<dbReference type="GO" id="GO:0046872">
    <property type="term" value="F:metal ion binding"/>
    <property type="evidence" value="ECO:0007669"/>
    <property type="project" value="UniProtKB-KW"/>
</dbReference>
<evidence type="ECO:0000256" key="1">
    <source>
        <dbReference type="ARBA" id="ARBA00022723"/>
    </source>
</evidence>
<evidence type="ECO:0000259" key="2">
    <source>
        <dbReference type="PROSITE" id="PS51819"/>
    </source>
</evidence>
<gene>
    <name evidence="3" type="ORF">AS888_07465</name>
</gene>
<dbReference type="PANTHER" id="PTHR43279:SF1">
    <property type="entry name" value="CATECHOL-2,3-DIOXYGENASE"/>
    <property type="match status" value="1"/>
</dbReference>
<feature type="domain" description="VOC" evidence="2">
    <location>
        <begin position="11"/>
        <end position="128"/>
    </location>
</feature>
<dbReference type="InterPro" id="IPR037523">
    <property type="entry name" value="VOC_core"/>
</dbReference>
<sequence length="282" mass="31111">MNEQFHQKPVTFVSEVSINVMNLNDAIMFYQDIIGLQLLKKTDRQAVLTTDGKTPLLTLEQPADVTPKKGRTSGLYHFALLLPTRADLAVFLRHLLQTKYPFGAADHAVSEALYITDPDGNGIEIYADRPSVDWKWAAGEVAMGTDPLDGNDLLEESDREWSQLPADTRMGHIHLHVSDLRKTEEFYMQGLGFAVVNRFKGALFISAGGYHHHIGLNTWNGVGVPAPKENSVGLNWYTLVFADEDARNKVTEQLKAIGAAVTENGATYVVADPSGNVIHLVV</sequence>
<dbReference type="PANTHER" id="PTHR43279">
    <property type="entry name" value="CATECHOL-2,3-DIOXYGENASE"/>
    <property type="match status" value="1"/>
</dbReference>
<dbReference type="AlphaFoldDB" id="A0A125QRG4"/>
<dbReference type="Gene3D" id="3.10.180.10">
    <property type="entry name" value="2,3-Dihydroxybiphenyl 1,2-Dioxygenase, domain 1"/>
    <property type="match status" value="2"/>
</dbReference>
<keyword evidence="1" id="KW-0479">Metal-binding</keyword>
<dbReference type="InterPro" id="IPR004360">
    <property type="entry name" value="Glyas_Fos-R_dOase_dom"/>
</dbReference>
<dbReference type="PROSITE" id="PS51819">
    <property type="entry name" value="VOC"/>
    <property type="match status" value="2"/>
</dbReference>
<name>A0A125QRG4_9BACI</name>
<dbReference type="CDD" id="cd16359">
    <property type="entry name" value="VOC_BsCatE_like_C"/>
    <property type="match status" value="1"/>
</dbReference>
<reference evidence="3 4" key="1">
    <citation type="submission" date="2015-11" db="EMBL/GenBank/DDBJ databases">
        <title>Genome Sequence of Bacillus simplex strain VanAntwerpen2.</title>
        <authorList>
            <person name="Couger M.B."/>
        </authorList>
    </citation>
    <scope>NUCLEOTIDE SEQUENCE [LARGE SCALE GENOMIC DNA]</scope>
    <source>
        <strain evidence="3 4">VanAntwerpen02</strain>
    </source>
</reference>
<dbReference type="RefSeq" id="WP_061143438.1">
    <property type="nucleotide sequence ID" value="NZ_LNNH01000036.1"/>
</dbReference>
<dbReference type="PROSITE" id="PS00934">
    <property type="entry name" value="GLYOXALASE_I_1"/>
    <property type="match status" value="1"/>
</dbReference>
<dbReference type="Pfam" id="PF00903">
    <property type="entry name" value="Glyoxalase"/>
    <property type="match status" value="2"/>
</dbReference>
<keyword evidence="4" id="KW-1185">Reference proteome</keyword>
<dbReference type="SUPFAM" id="SSF54593">
    <property type="entry name" value="Glyoxalase/Bleomycin resistance protein/Dihydroxybiphenyl dioxygenase"/>
    <property type="match status" value="2"/>
</dbReference>
<evidence type="ECO:0000313" key="3">
    <source>
        <dbReference type="EMBL" id="KWW16120.1"/>
    </source>
</evidence>
<feature type="domain" description="VOC" evidence="2">
    <location>
        <begin position="169"/>
        <end position="282"/>
    </location>
</feature>
<accession>A0A125QRG4</accession>
<dbReference type="GO" id="GO:0004462">
    <property type="term" value="F:lactoylglutathione lyase activity"/>
    <property type="evidence" value="ECO:0007669"/>
    <property type="project" value="InterPro"/>
</dbReference>
<dbReference type="Proteomes" id="UP000064189">
    <property type="component" value="Unassembled WGS sequence"/>
</dbReference>
<evidence type="ECO:0000313" key="4">
    <source>
        <dbReference type="Proteomes" id="UP000064189"/>
    </source>
</evidence>
<comment type="caution">
    <text evidence="3">The sequence shown here is derived from an EMBL/GenBank/DDBJ whole genome shotgun (WGS) entry which is preliminary data.</text>
</comment>
<organism evidence="3 4">
    <name type="scientific">Peribacillus simplex</name>
    <dbReference type="NCBI Taxonomy" id="1478"/>
    <lineage>
        <taxon>Bacteria</taxon>
        <taxon>Bacillati</taxon>
        <taxon>Bacillota</taxon>
        <taxon>Bacilli</taxon>
        <taxon>Bacillales</taxon>
        <taxon>Bacillaceae</taxon>
        <taxon>Peribacillus</taxon>
    </lineage>
</organism>
<protein>
    <submittedName>
        <fullName evidence="3">Glyoxalase</fullName>
    </submittedName>
</protein>
<dbReference type="InterPro" id="IPR029068">
    <property type="entry name" value="Glyas_Bleomycin-R_OHBP_Dase"/>
</dbReference>